<dbReference type="Pfam" id="PF18962">
    <property type="entry name" value="Por_Secre_tail"/>
    <property type="match status" value="1"/>
</dbReference>
<feature type="signal peptide" evidence="2">
    <location>
        <begin position="1"/>
        <end position="18"/>
    </location>
</feature>
<evidence type="ECO:0000256" key="1">
    <source>
        <dbReference type="ARBA" id="ARBA00022729"/>
    </source>
</evidence>
<sequence>MKKLYTLLLSILVTAGYAQTTVFSEDLATPPAGNPTATDYTGYQNGSPIVFTGNATIRTTSPSENYTGASGSGCVFIGGATPSQSFMIEGINTTNYSDLTLSFGHYKTTNAGSNELTVQVSGDGENWTPMAYSRPTGTGTSNWILVTPTGTIPSTENLRIKFENPVTTVGFRIDDIKIVGTTLGIGKNSIEGLKVYPNPVVDGKLYINTDANSSKEVVIYDVLGKQVLKATTSNAVNVSNLNGGVYIVKITEEGKTATRKLVIK</sequence>
<evidence type="ECO:0000256" key="2">
    <source>
        <dbReference type="SAM" id="SignalP"/>
    </source>
</evidence>
<feature type="chain" id="PRO_5046982736" description="Secretion system C-terminal sorting domain-containing protein" evidence="2">
    <location>
        <begin position="19"/>
        <end position="264"/>
    </location>
</feature>
<name>A0ABU1TKZ2_9FLAO</name>
<evidence type="ECO:0000259" key="3">
    <source>
        <dbReference type="Pfam" id="PF18962"/>
    </source>
</evidence>
<accession>A0ABU1TKZ2</accession>
<feature type="domain" description="Secretion system C-terminal sorting" evidence="3">
    <location>
        <begin position="195"/>
        <end position="263"/>
    </location>
</feature>
<dbReference type="RefSeq" id="WP_310024332.1">
    <property type="nucleotide sequence ID" value="NZ_JAVDVI010000002.1"/>
</dbReference>
<organism evidence="4 5">
    <name type="scientific">Flavobacterium arsenatis</name>
    <dbReference type="NCBI Taxonomy" id="1484332"/>
    <lineage>
        <taxon>Bacteria</taxon>
        <taxon>Pseudomonadati</taxon>
        <taxon>Bacteroidota</taxon>
        <taxon>Flavobacteriia</taxon>
        <taxon>Flavobacteriales</taxon>
        <taxon>Flavobacteriaceae</taxon>
        <taxon>Flavobacterium</taxon>
    </lineage>
</organism>
<dbReference type="InterPro" id="IPR026444">
    <property type="entry name" value="Secre_tail"/>
</dbReference>
<protein>
    <recommendedName>
        <fullName evidence="3">Secretion system C-terminal sorting domain-containing protein</fullName>
    </recommendedName>
</protein>
<evidence type="ECO:0000313" key="5">
    <source>
        <dbReference type="Proteomes" id="UP001255185"/>
    </source>
</evidence>
<proteinExistence type="predicted"/>
<dbReference type="EMBL" id="JAVDVI010000002">
    <property type="protein sequence ID" value="MDR6966646.1"/>
    <property type="molecule type" value="Genomic_DNA"/>
</dbReference>
<comment type="caution">
    <text evidence="4">The sequence shown here is derived from an EMBL/GenBank/DDBJ whole genome shotgun (WGS) entry which is preliminary data.</text>
</comment>
<gene>
    <name evidence="4" type="ORF">J2X31_000644</name>
</gene>
<keyword evidence="1 2" id="KW-0732">Signal</keyword>
<keyword evidence="5" id="KW-1185">Reference proteome</keyword>
<dbReference type="NCBIfam" id="TIGR04183">
    <property type="entry name" value="Por_Secre_tail"/>
    <property type="match status" value="1"/>
</dbReference>
<evidence type="ECO:0000313" key="4">
    <source>
        <dbReference type="EMBL" id="MDR6966646.1"/>
    </source>
</evidence>
<reference evidence="4 5" key="1">
    <citation type="submission" date="2023-07" db="EMBL/GenBank/DDBJ databases">
        <title>Sorghum-associated microbial communities from plants grown in Nebraska, USA.</title>
        <authorList>
            <person name="Schachtman D."/>
        </authorList>
    </citation>
    <scope>NUCLEOTIDE SEQUENCE [LARGE SCALE GENOMIC DNA]</scope>
    <source>
        <strain evidence="4 5">3773</strain>
    </source>
</reference>
<dbReference type="Gene3D" id="2.60.120.260">
    <property type="entry name" value="Galactose-binding domain-like"/>
    <property type="match status" value="1"/>
</dbReference>
<dbReference type="Proteomes" id="UP001255185">
    <property type="component" value="Unassembled WGS sequence"/>
</dbReference>